<reference evidence="10" key="1">
    <citation type="submission" date="2020-10" db="EMBL/GenBank/DDBJ databases">
        <authorList>
            <person name="Gilroy R."/>
        </authorList>
    </citation>
    <scope>NUCLEOTIDE SEQUENCE</scope>
    <source>
        <strain evidence="10">ChiW13-3771</strain>
    </source>
</reference>
<dbReference type="EMBL" id="DVHN01000045">
    <property type="protein sequence ID" value="HIR88105.1"/>
    <property type="molecule type" value="Genomic_DNA"/>
</dbReference>
<gene>
    <name evidence="8 10" type="primary">tilS</name>
    <name evidence="10" type="ORF">IAC96_04060</name>
</gene>
<dbReference type="Gene3D" id="3.40.50.620">
    <property type="entry name" value="HUPs"/>
    <property type="match status" value="1"/>
</dbReference>
<dbReference type="HAMAP" id="MF_01161">
    <property type="entry name" value="tRNA_Ile_lys_synt"/>
    <property type="match status" value="1"/>
</dbReference>
<dbReference type="GO" id="GO:0006400">
    <property type="term" value="P:tRNA modification"/>
    <property type="evidence" value="ECO:0007669"/>
    <property type="project" value="UniProtKB-UniRule"/>
</dbReference>
<evidence type="ECO:0000313" key="10">
    <source>
        <dbReference type="EMBL" id="HIR88105.1"/>
    </source>
</evidence>
<dbReference type="Pfam" id="PF01171">
    <property type="entry name" value="ATP_bind_3"/>
    <property type="match status" value="1"/>
</dbReference>
<dbReference type="CDD" id="cd01992">
    <property type="entry name" value="TilS_N"/>
    <property type="match status" value="1"/>
</dbReference>
<dbReference type="EC" id="6.3.4.19" evidence="8"/>
<accession>A0A9D1EDF6</accession>
<dbReference type="PANTHER" id="PTHR43033:SF1">
    <property type="entry name" value="TRNA(ILE)-LYSIDINE SYNTHASE-RELATED"/>
    <property type="match status" value="1"/>
</dbReference>
<dbReference type="SMART" id="SM00977">
    <property type="entry name" value="TilS_C"/>
    <property type="match status" value="1"/>
</dbReference>
<evidence type="ECO:0000256" key="8">
    <source>
        <dbReference type="HAMAP-Rule" id="MF_01161"/>
    </source>
</evidence>
<evidence type="ECO:0000256" key="3">
    <source>
        <dbReference type="ARBA" id="ARBA00022598"/>
    </source>
</evidence>
<comment type="catalytic activity">
    <reaction evidence="7 8">
        <text>cytidine(34) in tRNA(Ile2) + L-lysine + ATP = lysidine(34) in tRNA(Ile2) + AMP + diphosphate + H(+)</text>
        <dbReference type="Rhea" id="RHEA:43744"/>
        <dbReference type="Rhea" id="RHEA-COMP:10625"/>
        <dbReference type="Rhea" id="RHEA-COMP:10670"/>
        <dbReference type="ChEBI" id="CHEBI:15378"/>
        <dbReference type="ChEBI" id="CHEBI:30616"/>
        <dbReference type="ChEBI" id="CHEBI:32551"/>
        <dbReference type="ChEBI" id="CHEBI:33019"/>
        <dbReference type="ChEBI" id="CHEBI:82748"/>
        <dbReference type="ChEBI" id="CHEBI:83665"/>
        <dbReference type="ChEBI" id="CHEBI:456215"/>
        <dbReference type="EC" id="6.3.4.19"/>
    </reaction>
</comment>
<comment type="subcellular location">
    <subcellularLocation>
        <location evidence="1 8">Cytoplasm</location>
    </subcellularLocation>
</comment>
<name>A0A9D1EDF6_9FIRM</name>
<evidence type="ECO:0000256" key="6">
    <source>
        <dbReference type="ARBA" id="ARBA00022840"/>
    </source>
</evidence>
<keyword evidence="4 8" id="KW-0819">tRNA processing</keyword>
<dbReference type="AlphaFoldDB" id="A0A9D1EDF6"/>
<dbReference type="PANTHER" id="PTHR43033">
    <property type="entry name" value="TRNA(ILE)-LYSIDINE SYNTHASE-RELATED"/>
    <property type="match status" value="1"/>
</dbReference>
<organism evidence="10 11">
    <name type="scientific">Candidatus Fimimorpha faecalis</name>
    <dbReference type="NCBI Taxonomy" id="2840824"/>
    <lineage>
        <taxon>Bacteria</taxon>
        <taxon>Bacillati</taxon>
        <taxon>Bacillota</taxon>
        <taxon>Clostridia</taxon>
        <taxon>Eubacteriales</taxon>
        <taxon>Candidatus Fimimorpha</taxon>
    </lineage>
</organism>
<reference evidence="10" key="2">
    <citation type="journal article" date="2021" name="PeerJ">
        <title>Extensive microbial diversity within the chicken gut microbiome revealed by metagenomics and culture.</title>
        <authorList>
            <person name="Gilroy R."/>
            <person name="Ravi A."/>
            <person name="Getino M."/>
            <person name="Pursley I."/>
            <person name="Horton D.L."/>
            <person name="Alikhan N.F."/>
            <person name="Baker D."/>
            <person name="Gharbi K."/>
            <person name="Hall N."/>
            <person name="Watson M."/>
            <person name="Adriaenssens E.M."/>
            <person name="Foster-Nyarko E."/>
            <person name="Jarju S."/>
            <person name="Secka A."/>
            <person name="Antonio M."/>
            <person name="Oren A."/>
            <person name="Chaudhuri R.R."/>
            <person name="La Ragione R."/>
            <person name="Hildebrand F."/>
            <person name="Pallen M.J."/>
        </authorList>
    </citation>
    <scope>NUCLEOTIDE SEQUENCE</scope>
    <source>
        <strain evidence="10">ChiW13-3771</strain>
    </source>
</reference>
<dbReference type="Gene3D" id="1.20.59.20">
    <property type="match status" value="1"/>
</dbReference>
<dbReference type="InterPro" id="IPR011063">
    <property type="entry name" value="TilS/TtcA_N"/>
</dbReference>
<comment type="domain">
    <text evidence="8">The N-terminal region contains the highly conserved SGGXDS motif, predicted to be a P-loop motif involved in ATP binding.</text>
</comment>
<dbReference type="NCBIfam" id="TIGR02432">
    <property type="entry name" value="lysidine_TilS_N"/>
    <property type="match status" value="1"/>
</dbReference>
<evidence type="ECO:0000259" key="9">
    <source>
        <dbReference type="SMART" id="SM00977"/>
    </source>
</evidence>
<protein>
    <recommendedName>
        <fullName evidence="8">tRNA(Ile)-lysidine synthase</fullName>
        <ecNumber evidence="8">6.3.4.19</ecNumber>
    </recommendedName>
    <alternativeName>
        <fullName evidence="8">tRNA(Ile)-2-lysyl-cytidine synthase</fullName>
    </alternativeName>
    <alternativeName>
        <fullName evidence="8">tRNA(Ile)-lysidine synthetase</fullName>
    </alternativeName>
</protein>
<dbReference type="Proteomes" id="UP000824201">
    <property type="component" value="Unassembled WGS sequence"/>
</dbReference>
<keyword evidence="6 8" id="KW-0067">ATP-binding</keyword>
<dbReference type="GO" id="GO:0032267">
    <property type="term" value="F:tRNA(Ile)-lysidine synthase activity"/>
    <property type="evidence" value="ECO:0007669"/>
    <property type="project" value="UniProtKB-EC"/>
</dbReference>
<feature type="domain" description="Lysidine-tRNA(Ile) synthetase C-terminal" evidence="9">
    <location>
        <begin position="363"/>
        <end position="435"/>
    </location>
</feature>
<evidence type="ECO:0000256" key="2">
    <source>
        <dbReference type="ARBA" id="ARBA00022490"/>
    </source>
</evidence>
<sequence length="442" mass="51707">MILTVKHLIEQYHMLQKGDSVVIGVSGGADSVCLLHILWKLQAEYCLRLLAVHIHHEIRGREADEDAVFTEKLCKERKIEYRLIKRNVPRVAAERGISEEEAGRLVRYETFYQICEQEGYQKIAVAHHQNDNAETIMWNFLRGSGLRGLAGMEPVRGKIIRPLLEVKRSEIEQWMQQEKIPWRNDSTNETVNYTRNKLRHQLLPWVEENLVSGFCQRITDNTRIFLDADDYLKTEAEKWIQGYALQLEEESSFLREEWNKLHSALKRYVIRSEINRLTGSLKDLTAEHVEAVLRLEGTGKQLNLPGGMKVWMDYETIHIGKQSDTFCPNLEMKYCCFPYEKGQKIIQNVYTKWFDYDKIKVGFQLRTRRTGDRIQVLSKHGSKKLKDYMIDAKIPRQIRDQIPLIADGTDIMWVVGYRMSEAYKITDETKTVLQIELNVSNQ</sequence>
<dbReference type="InterPro" id="IPR020825">
    <property type="entry name" value="Phe-tRNA_synthase-like_B3/B4"/>
</dbReference>
<dbReference type="NCBIfam" id="TIGR02433">
    <property type="entry name" value="lysidine_TilS_C"/>
    <property type="match status" value="1"/>
</dbReference>
<dbReference type="InterPro" id="IPR012094">
    <property type="entry name" value="tRNA_Ile_lys_synt"/>
</dbReference>
<keyword evidence="5 8" id="KW-0547">Nucleotide-binding</keyword>
<dbReference type="SUPFAM" id="SSF56037">
    <property type="entry name" value="PheT/TilS domain"/>
    <property type="match status" value="1"/>
</dbReference>
<comment type="function">
    <text evidence="8">Ligates lysine onto the cytidine present at position 34 of the AUA codon-specific tRNA(Ile) that contains the anticodon CAU, in an ATP-dependent manner. Cytidine is converted to lysidine, thus changing the amino acid specificity of the tRNA from methionine to isoleucine.</text>
</comment>
<dbReference type="InterPro" id="IPR014729">
    <property type="entry name" value="Rossmann-like_a/b/a_fold"/>
</dbReference>
<dbReference type="SUPFAM" id="SSF82829">
    <property type="entry name" value="MesJ substrate recognition domain-like"/>
    <property type="match status" value="1"/>
</dbReference>
<dbReference type="SUPFAM" id="SSF52402">
    <property type="entry name" value="Adenine nucleotide alpha hydrolases-like"/>
    <property type="match status" value="1"/>
</dbReference>
<evidence type="ECO:0000313" key="11">
    <source>
        <dbReference type="Proteomes" id="UP000824201"/>
    </source>
</evidence>
<dbReference type="InterPro" id="IPR012796">
    <property type="entry name" value="Lysidine-tRNA-synth_C"/>
</dbReference>
<dbReference type="Gene3D" id="3.50.40.10">
    <property type="entry name" value="Phenylalanyl-trna Synthetase, Chain B, domain 3"/>
    <property type="match status" value="1"/>
</dbReference>
<keyword evidence="2 8" id="KW-0963">Cytoplasm</keyword>
<comment type="similarity">
    <text evidence="8">Belongs to the tRNA(Ile)-lysidine synthase family.</text>
</comment>
<keyword evidence="3 8" id="KW-0436">Ligase</keyword>
<proteinExistence type="inferred from homology"/>
<feature type="binding site" evidence="8">
    <location>
        <begin position="26"/>
        <end position="31"/>
    </location>
    <ligand>
        <name>ATP</name>
        <dbReference type="ChEBI" id="CHEBI:30616"/>
    </ligand>
</feature>
<dbReference type="InterPro" id="IPR012795">
    <property type="entry name" value="tRNA_Ile_lys_synt_N"/>
</dbReference>
<comment type="caution">
    <text evidence="10">The sequence shown here is derived from an EMBL/GenBank/DDBJ whole genome shotgun (WGS) entry which is preliminary data.</text>
</comment>
<dbReference type="GO" id="GO:0005524">
    <property type="term" value="F:ATP binding"/>
    <property type="evidence" value="ECO:0007669"/>
    <property type="project" value="UniProtKB-UniRule"/>
</dbReference>
<dbReference type="GO" id="GO:0005737">
    <property type="term" value="C:cytoplasm"/>
    <property type="evidence" value="ECO:0007669"/>
    <property type="project" value="UniProtKB-SubCell"/>
</dbReference>
<evidence type="ECO:0000256" key="1">
    <source>
        <dbReference type="ARBA" id="ARBA00004496"/>
    </source>
</evidence>
<dbReference type="Pfam" id="PF11734">
    <property type="entry name" value="TilS_C"/>
    <property type="match status" value="1"/>
</dbReference>
<evidence type="ECO:0000256" key="5">
    <source>
        <dbReference type="ARBA" id="ARBA00022741"/>
    </source>
</evidence>
<evidence type="ECO:0000256" key="7">
    <source>
        <dbReference type="ARBA" id="ARBA00048539"/>
    </source>
</evidence>
<evidence type="ECO:0000256" key="4">
    <source>
        <dbReference type="ARBA" id="ARBA00022694"/>
    </source>
</evidence>